<dbReference type="Gene3D" id="3.80.10.10">
    <property type="entry name" value="Ribonuclease Inhibitor"/>
    <property type="match status" value="1"/>
</dbReference>
<organism evidence="1 2">
    <name type="scientific">Rhipicephalus microplus</name>
    <name type="common">Cattle tick</name>
    <name type="synonym">Boophilus microplus</name>
    <dbReference type="NCBI Taxonomy" id="6941"/>
    <lineage>
        <taxon>Eukaryota</taxon>
        <taxon>Metazoa</taxon>
        <taxon>Ecdysozoa</taxon>
        <taxon>Arthropoda</taxon>
        <taxon>Chelicerata</taxon>
        <taxon>Arachnida</taxon>
        <taxon>Acari</taxon>
        <taxon>Parasitiformes</taxon>
        <taxon>Ixodida</taxon>
        <taxon>Ixodoidea</taxon>
        <taxon>Ixodidae</taxon>
        <taxon>Rhipicephalinae</taxon>
        <taxon>Rhipicephalus</taxon>
        <taxon>Boophilus</taxon>
    </lineage>
</organism>
<comment type="caution">
    <text evidence="1">The sequence shown here is derived from an EMBL/GenBank/DDBJ whole genome shotgun (WGS) entry which is preliminary data.</text>
</comment>
<dbReference type="Proteomes" id="UP000821866">
    <property type="component" value="Chromosome 3"/>
</dbReference>
<dbReference type="InterPro" id="IPR032675">
    <property type="entry name" value="LRR_dom_sf"/>
</dbReference>
<dbReference type="EMBL" id="JABSTU010000005">
    <property type="protein sequence ID" value="KAH8030408.1"/>
    <property type="molecule type" value="Genomic_DNA"/>
</dbReference>
<proteinExistence type="predicted"/>
<evidence type="ECO:0000313" key="1">
    <source>
        <dbReference type="EMBL" id="KAH8030408.1"/>
    </source>
</evidence>
<dbReference type="VEuPathDB" id="VectorBase:LOC119165198"/>
<evidence type="ECO:0000313" key="2">
    <source>
        <dbReference type="Proteomes" id="UP000821866"/>
    </source>
</evidence>
<sequence length="336" mass="37556">MSSLERIKGDAPALGSTSLELDKQLLSECLLMLPKIVSVHSALDAVLHNWDVVSSDGVVLDDMKTAYLSKCPEVVLGGWRELPGLARSHRETGVAEIERARRFCPAVRKLEVVFAEKQALSAVLDYNHLTSLSLKYAGEGKCDAVETGLLKTIKKLVHLEQLNLQLFSNIDLREIAENCPKLVDLCLYGCTPLPDHVIDEELLPKNLVSLCMELPIPHFEGTLTFLTLVEVNRETLSDLRLDGDAASRAFLDTCCMKLFPRLRRLTLNTSSSIRELGILPKNLHDAVKRMPALKFLVTDSYDLRLFFEYYVPSVLISWSVCTVCMVERSRQQLGDG</sequence>
<reference evidence="1" key="2">
    <citation type="submission" date="2021-09" db="EMBL/GenBank/DDBJ databases">
        <authorList>
            <person name="Jia N."/>
            <person name="Wang J."/>
            <person name="Shi W."/>
            <person name="Du L."/>
            <person name="Sun Y."/>
            <person name="Zhan W."/>
            <person name="Jiang J."/>
            <person name="Wang Q."/>
            <person name="Zhang B."/>
            <person name="Ji P."/>
            <person name="Sakyi L.B."/>
            <person name="Cui X."/>
            <person name="Yuan T."/>
            <person name="Jiang B."/>
            <person name="Yang W."/>
            <person name="Lam T.T.-Y."/>
            <person name="Chang Q."/>
            <person name="Ding S."/>
            <person name="Wang X."/>
            <person name="Zhu J."/>
            <person name="Ruan X."/>
            <person name="Zhao L."/>
            <person name="Wei J."/>
            <person name="Que T."/>
            <person name="Du C."/>
            <person name="Cheng J."/>
            <person name="Dai P."/>
            <person name="Han X."/>
            <person name="Huang E."/>
            <person name="Gao Y."/>
            <person name="Liu J."/>
            <person name="Shao H."/>
            <person name="Ye R."/>
            <person name="Li L."/>
            <person name="Wei W."/>
            <person name="Wang X."/>
            <person name="Wang C."/>
            <person name="Huo Q."/>
            <person name="Li W."/>
            <person name="Guo W."/>
            <person name="Chen H."/>
            <person name="Chen S."/>
            <person name="Zhou L."/>
            <person name="Zhou L."/>
            <person name="Ni X."/>
            <person name="Tian J."/>
            <person name="Zhou Y."/>
            <person name="Sheng Y."/>
            <person name="Liu T."/>
            <person name="Pan Y."/>
            <person name="Xia L."/>
            <person name="Li J."/>
            <person name="Zhao F."/>
            <person name="Cao W."/>
        </authorList>
    </citation>
    <scope>NUCLEOTIDE SEQUENCE</scope>
    <source>
        <strain evidence="1">Rmic-2018</strain>
        <tissue evidence="1">Larvae</tissue>
    </source>
</reference>
<reference evidence="1" key="1">
    <citation type="journal article" date="2020" name="Cell">
        <title>Large-Scale Comparative Analyses of Tick Genomes Elucidate Their Genetic Diversity and Vector Capacities.</title>
        <authorList>
            <consortium name="Tick Genome and Microbiome Consortium (TIGMIC)"/>
            <person name="Jia N."/>
            <person name="Wang J."/>
            <person name="Shi W."/>
            <person name="Du L."/>
            <person name="Sun Y."/>
            <person name="Zhan W."/>
            <person name="Jiang J.F."/>
            <person name="Wang Q."/>
            <person name="Zhang B."/>
            <person name="Ji P."/>
            <person name="Bell-Sakyi L."/>
            <person name="Cui X.M."/>
            <person name="Yuan T.T."/>
            <person name="Jiang B.G."/>
            <person name="Yang W.F."/>
            <person name="Lam T.T."/>
            <person name="Chang Q.C."/>
            <person name="Ding S.J."/>
            <person name="Wang X.J."/>
            <person name="Zhu J.G."/>
            <person name="Ruan X.D."/>
            <person name="Zhao L."/>
            <person name="Wei J.T."/>
            <person name="Ye R.Z."/>
            <person name="Que T.C."/>
            <person name="Du C.H."/>
            <person name="Zhou Y.H."/>
            <person name="Cheng J.X."/>
            <person name="Dai P.F."/>
            <person name="Guo W.B."/>
            <person name="Han X.H."/>
            <person name="Huang E.J."/>
            <person name="Li L.F."/>
            <person name="Wei W."/>
            <person name="Gao Y.C."/>
            <person name="Liu J.Z."/>
            <person name="Shao H.Z."/>
            <person name="Wang X."/>
            <person name="Wang C.C."/>
            <person name="Yang T.C."/>
            <person name="Huo Q.B."/>
            <person name="Li W."/>
            <person name="Chen H.Y."/>
            <person name="Chen S.E."/>
            <person name="Zhou L.G."/>
            <person name="Ni X.B."/>
            <person name="Tian J.H."/>
            <person name="Sheng Y."/>
            <person name="Liu T."/>
            <person name="Pan Y.S."/>
            <person name="Xia L.Y."/>
            <person name="Li J."/>
            <person name="Zhao F."/>
            <person name="Cao W.C."/>
        </authorList>
    </citation>
    <scope>NUCLEOTIDE SEQUENCE</scope>
    <source>
        <strain evidence="1">Rmic-2018</strain>
    </source>
</reference>
<gene>
    <name evidence="1" type="ORF">HPB51_006840</name>
</gene>
<dbReference type="SUPFAM" id="SSF52047">
    <property type="entry name" value="RNI-like"/>
    <property type="match status" value="1"/>
</dbReference>
<dbReference type="AlphaFoldDB" id="A0A9J6E8G0"/>
<name>A0A9J6E8G0_RHIMP</name>
<protein>
    <submittedName>
        <fullName evidence="1">Uncharacterized protein</fullName>
    </submittedName>
</protein>
<keyword evidence="2" id="KW-1185">Reference proteome</keyword>
<accession>A0A9J6E8G0</accession>